<feature type="transmembrane region" description="Helical" evidence="10">
    <location>
        <begin position="6"/>
        <end position="28"/>
    </location>
</feature>
<accession>A0A160V8I1</accession>
<evidence type="ECO:0000256" key="8">
    <source>
        <dbReference type="ARBA" id="ARBA00023209"/>
    </source>
</evidence>
<keyword evidence="7 10" id="KW-0472">Membrane</keyword>
<keyword evidence="1" id="KW-1003">Cell membrane</keyword>
<proteinExistence type="predicted"/>
<keyword evidence="9" id="KW-1208">Phospholipid metabolism</keyword>
<keyword evidence="5 10" id="KW-1133">Transmembrane helix</keyword>
<evidence type="ECO:0000256" key="7">
    <source>
        <dbReference type="ARBA" id="ARBA00023136"/>
    </source>
</evidence>
<evidence type="ECO:0000256" key="9">
    <source>
        <dbReference type="ARBA" id="ARBA00023264"/>
    </source>
</evidence>
<keyword evidence="8" id="KW-0594">Phospholipid biosynthesis</keyword>
<dbReference type="Pfam" id="PF02660">
    <property type="entry name" value="G3P_acyltransf"/>
    <property type="match status" value="1"/>
</dbReference>
<evidence type="ECO:0000313" key="11">
    <source>
        <dbReference type="EMBL" id="CUV02266.1"/>
    </source>
</evidence>
<dbReference type="PANTHER" id="PTHR30309:SF0">
    <property type="entry name" value="GLYCEROL-3-PHOSPHATE ACYLTRANSFERASE-RELATED"/>
    <property type="match status" value="1"/>
</dbReference>
<dbReference type="GO" id="GO:0005886">
    <property type="term" value="C:plasma membrane"/>
    <property type="evidence" value="ECO:0007669"/>
    <property type="project" value="InterPro"/>
</dbReference>
<gene>
    <name evidence="11" type="ORF">MGWOODY_Clf880</name>
</gene>
<dbReference type="InterPro" id="IPR003811">
    <property type="entry name" value="G3P_acylTferase_PlsY"/>
</dbReference>
<evidence type="ECO:0000256" key="3">
    <source>
        <dbReference type="ARBA" id="ARBA00022679"/>
    </source>
</evidence>
<organism evidence="11">
    <name type="scientific">hydrothermal vent metagenome</name>
    <dbReference type="NCBI Taxonomy" id="652676"/>
    <lineage>
        <taxon>unclassified sequences</taxon>
        <taxon>metagenomes</taxon>
        <taxon>ecological metagenomes</taxon>
    </lineage>
</organism>
<dbReference type="GO" id="GO:0043772">
    <property type="term" value="F:acyl-phosphate glycerol-3-phosphate acyltransferase activity"/>
    <property type="evidence" value="ECO:0007669"/>
    <property type="project" value="InterPro"/>
</dbReference>
<evidence type="ECO:0000256" key="2">
    <source>
        <dbReference type="ARBA" id="ARBA00022516"/>
    </source>
</evidence>
<dbReference type="PANTHER" id="PTHR30309">
    <property type="entry name" value="INNER MEMBRANE PROTEIN YGIH"/>
    <property type="match status" value="1"/>
</dbReference>
<evidence type="ECO:0000256" key="10">
    <source>
        <dbReference type="SAM" id="Phobius"/>
    </source>
</evidence>
<reference evidence="11" key="1">
    <citation type="submission" date="2015-10" db="EMBL/GenBank/DDBJ databases">
        <authorList>
            <person name="Gilbert D.G."/>
        </authorList>
    </citation>
    <scope>NUCLEOTIDE SEQUENCE</scope>
</reference>
<evidence type="ECO:0000256" key="4">
    <source>
        <dbReference type="ARBA" id="ARBA00022692"/>
    </source>
</evidence>
<evidence type="ECO:0000256" key="6">
    <source>
        <dbReference type="ARBA" id="ARBA00023098"/>
    </source>
</evidence>
<protein>
    <submittedName>
        <fullName evidence="11">Acyl-phosphate:glycerol-3-phosphate O-acyltransferase PlsY</fullName>
    </submittedName>
</protein>
<dbReference type="AlphaFoldDB" id="A0A160V8I1"/>
<keyword evidence="4 10" id="KW-0812">Transmembrane</keyword>
<evidence type="ECO:0000256" key="1">
    <source>
        <dbReference type="ARBA" id="ARBA00022475"/>
    </source>
</evidence>
<dbReference type="EMBL" id="FAXA01000210">
    <property type="protein sequence ID" value="CUV02266.1"/>
    <property type="molecule type" value="Genomic_DNA"/>
</dbReference>
<keyword evidence="2" id="KW-0444">Lipid biosynthesis</keyword>
<feature type="transmembrane region" description="Helical" evidence="10">
    <location>
        <begin position="49"/>
        <end position="67"/>
    </location>
</feature>
<name>A0A160V8I1_9ZZZZ</name>
<keyword evidence="11" id="KW-0012">Acyltransferase</keyword>
<keyword evidence="6" id="KW-0443">Lipid metabolism</keyword>
<sequence>MPPNGIVLLIFGLVSYLIGGLPTAYIAARKLKGLDIRRLGDRNPGAANVYRSIGPAAGVAVAAIDIAKGSVAVLLARLLVDSTPMEMIAGAAVIAGHTWPVYFRLKGGRGARRPQECC</sequence>
<keyword evidence="3 11" id="KW-0808">Transferase</keyword>
<evidence type="ECO:0000256" key="5">
    <source>
        <dbReference type="ARBA" id="ARBA00022989"/>
    </source>
</evidence>
<dbReference type="GO" id="GO:0008654">
    <property type="term" value="P:phospholipid biosynthetic process"/>
    <property type="evidence" value="ECO:0007669"/>
    <property type="project" value="UniProtKB-KW"/>
</dbReference>
<dbReference type="SMART" id="SM01207">
    <property type="entry name" value="G3P_acyltransf"/>
    <property type="match status" value="1"/>
</dbReference>
<feature type="transmembrane region" description="Helical" evidence="10">
    <location>
        <begin position="87"/>
        <end position="105"/>
    </location>
</feature>